<dbReference type="InterPro" id="IPR009057">
    <property type="entry name" value="Homeodomain-like_sf"/>
</dbReference>
<dbReference type="GO" id="GO:0003677">
    <property type="term" value="F:DNA binding"/>
    <property type="evidence" value="ECO:0007669"/>
    <property type="project" value="InterPro"/>
</dbReference>
<name>A0A3E1R8R6_9BURK</name>
<evidence type="ECO:0000313" key="2">
    <source>
        <dbReference type="EMBL" id="RFO95759.1"/>
    </source>
</evidence>
<dbReference type="GO" id="GO:0004803">
    <property type="term" value="F:transposase activity"/>
    <property type="evidence" value="ECO:0007669"/>
    <property type="project" value="InterPro"/>
</dbReference>
<proteinExistence type="predicted"/>
<dbReference type="Gene3D" id="1.10.10.60">
    <property type="entry name" value="Homeodomain-like"/>
    <property type="match status" value="1"/>
</dbReference>
<dbReference type="RefSeq" id="WP_117179148.1">
    <property type="nucleotide sequence ID" value="NZ_QFZK01000012.1"/>
</dbReference>
<dbReference type="Pfam" id="PF01527">
    <property type="entry name" value="HTH_Tnp_1"/>
    <property type="match status" value="1"/>
</dbReference>
<dbReference type="GO" id="GO:0006313">
    <property type="term" value="P:DNA transposition"/>
    <property type="evidence" value="ECO:0007669"/>
    <property type="project" value="InterPro"/>
</dbReference>
<dbReference type="Proteomes" id="UP000260665">
    <property type="component" value="Unassembled WGS sequence"/>
</dbReference>
<evidence type="ECO:0008006" key="4">
    <source>
        <dbReference type="Google" id="ProtNLM"/>
    </source>
</evidence>
<dbReference type="AlphaFoldDB" id="A0A3E1R8R6"/>
<keyword evidence="1" id="KW-0175">Coiled coil</keyword>
<dbReference type="EMBL" id="QFZK01000012">
    <property type="protein sequence ID" value="RFO95759.1"/>
    <property type="molecule type" value="Genomic_DNA"/>
</dbReference>
<dbReference type="SUPFAM" id="SSF46689">
    <property type="entry name" value="Homeodomain-like"/>
    <property type="match status" value="1"/>
</dbReference>
<evidence type="ECO:0000313" key="3">
    <source>
        <dbReference type="Proteomes" id="UP000260665"/>
    </source>
</evidence>
<organism evidence="2 3">
    <name type="scientific">Rhodoferax lacus</name>
    <dbReference type="NCBI Taxonomy" id="2184758"/>
    <lineage>
        <taxon>Bacteria</taxon>
        <taxon>Pseudomonadati</taxon>
        <taxon>Pseudomonadota</taxon>
        <taxon>Betaproteobacteria</taxon>
        <taxon>Burkholderiales</taxon>
        <taxon>Comamonadaceae</taxon>
        <taxon>Rhodoferax</taxon>
    </lineage>
</organism>
<reference evidence="2 3" key="1">
    <citation type="submission" date="2018-05" db="EMBL/GenBank/DDBJ databases">
        <title>Rhodoferax soyangensis sp.nov., isolated from an oligotrophic freshwater lake.</title>
        <authorList>
            <person name="Park M."/>
        </authorList>
    </citation>
    <scope>NUCLEOTIDE SEQUENCE [LARGE SCALE GENOMIC DNA]</scope>
    <source>
        <strain evidence="2 3">IMCC26218</strain>
    </source>
</reference>
<keyword evidence="3" id="KW-1185">Reference proteome</keyword>
<gene>
    <name evidence="2" type="ORF">DIC66_16345</name>
</gene>
<accession>A0A3E1R8R6</accession>
<evidence type="ECO:0000256" key="1">
    <source>
        <dbReference type="SAM" id="Coils"/>
    </source>
</evidence>
<sequence>MSAKTVRAKWSIDSRAEAVRLLKGGQSIADVALGLGIPRSTLGSWLRQAHDEPAQGPTGTTAVVTADQLEIARLRAEIARLKKDCDAARQAARHFAQITNRVLSH</sequence>
<feature type="coiled-coil region" evidence="1">
    <location>
        <begin position="64"/>
        <end position="91"/>
    </location>
</feature>
<comment type="caution">
    <text evidence="2">The sequence shown here is derived from an EMBL/GenBank/DDBJ whole genome shotgun (WGS) entry which is preliminary data.</text>
</comment>
<dbReference type="OrthoDB" id="5365969at2"/>
<dbReference type="InterPro" id="IPR002514">
    <property type="entry name" value="Transposase_8"/>
</dbReference>
<protein>
    <recommendedName>
        <fullName evidence="4">Transposase</fullName>
    </recommendedName>
</protein>